<accession>A0A5J5HKL7</accession>
<sequence>MKEINLIHLLSNLIRDYEKMYETMVFEVKKKNNTFVTTNVDQKILNLLKVSPNSIIGKTIADFPVNKESKKKLLAITEKAWTGKVMIYYDVVFTNKDILFVCSIKPVLKNGKIEKLEGRCAILDGIDFKGYL</sequence>
<dbReference type="RefSeq" id="WP_150441527.1">
    <property type="nucleotide sequence ID" value="NZ_VYKL01000029.1"/>
</dbReference>
<evidence type="ECO:0000313" key="1">
    <source>
        <dbReference type="EMBL" id="KAA9020508.1"/>
    </source>
</evidence>
<name>A0A5J5HKL7_9BACI</name>
<proteinExistence type="predicted"/>
<dbReference type="OrthoDB" id="2890073at2"/>
<protein>
    <submittedName>
        <fullName evidence="1">Uncharacterized protein</fullName>
    </submittedName>
</protein>
<dbReference type="EMBL" id="VYKL01000029">
    <property type="protein sequence ID" value="KAA9020508.1"/>
    <property type="molecule type" value="Genomic_DNA"/>
</dbReference>
<reference evidence="1 2" key="1">
    <citation type="submission" date="2019-09" db="EMBL/GenBank/DDBJ databases">
        <title>Whole genome sequences of isolates from the Mars Exploration Rovers.</title>
        <authorList>
            <person name="Seuylemezian A."/>
            <person name="Vaishampayan P."/>
        </authorList>
    </citation>
    <scope>NUCLEOTIDE SEQUENCE [LARGE SCALE GENOMIC DNA]</scope>
    <source>
        <strain evidence="1 2">MER_TA_151</strain>
    </source>
</reference>
<dbReference type="Proteomes" id="UP000326671">
    <property type="component" value="Unassembled WGS sequence"/>
</dbReference>
<keyword evidence="2" id="KW-1185">Reference proteome</keyword>
<comment type="caution">
    <text evidence="1">The sequence shown here is derived from an EMBL/GenBank/DDBJ whole genome shotgun (WGS) entry which is preliminary data.</text>
</comment>
<organism evidence="1 2">
    <name type="scientific">Niallia endozanthoxylica</name>
    <dbReference type="NCBI Taxonomy" id="2036016"/>
    <lineage>
        <taxon>Bacteria</taxon>
        <taxon>Bacillati</taxon>
        <taxon>Bacillota</taxon>
        <taxon>Bacilli</taxon>
        <taxon>Bacillales</taxon>
        <taxon>Bacillaceae</taxon>
        <taxon>Niallia</taxon>
    </lineage>
</organism>
<gene>
    <name evidence="1" type="ORF">F4V44_18635</name>
</gene>
<dbReference type="AlphaFoldDB" id="A0A5J5HKL7"/>
<evidence type="ECO:0000313" key="2">
    <source>
        <dbReference type="Proteomes" id="UP000326671"/>
    </source>
</evidence>